<sequence length="649" mass="74052">MSYLKFDKNIMTNLSQSLPKEMLRTNRSGAYHCTTIVNCNTRKQHGLLVIPIPEMDDDNHVLLSSFDETVIQHGAPFNLGLHKYQGDCFSPNGHKYIREFTCETVPKTTYRVGGVLFSKEKVFISHENRILIRYTLLEAHSDTTLQFRPFLAFRNANSLCVANGMLNGHYDVVENGISCCLYPGYPTLYMQFNKPVEFVSQPNWYRGIEYIKDQERGYDYKEDLYVPGYFELPIKKGEKIIFSAGTSEIKTRSLSSLYTKEMGVRTSRTSFFNCLKNSAQQFYYKRGNENYLLAGYPWFNVSARDMFVALPGCTLAIDEVEMFHAVMNTAQKALRRWVEQGERDAVIKDIDKPDVLLWAIWALQQYAKMVDTDECRKRYGNFIIDMVDAIIRGKVANLFLQDNGLLYANGRETPISWIDAVDASGRPITARTGYLSEYNSLWYNVLLFTAEQILVAPEQVEVADRLKNLAAKTAASFKEMFLNDYGYLFDYVDANFADWSVRPNILFALSLDYSPLEKSERKKALDVVTRELLTPKGIRTLSPKSHGYSPIYVGNEDQRANAYFQGSARPWLMGAYADAYLKLFGISGVSFLERMLIGYEEEMSNTCIGTISELFDGNPPYAGRGGISFAANVGEILRVLRLLKKYNHI</sequence>
<dbReference type="PANTHER" id="PTHR10569">
    <property type="entry name" value="GLYCOGEN DEBRANCHING ENZYME"/>
    <property type="match status" value="1"/>
</dbReference>
<dbReference type="InterPro" id="IPR008928">
    <property type="entry name" value="6-hairpin_glycosidase_sf"/>
</dbReference>
<gene>
    <name evidence="3" type="ORF">IAD06_04465</name>
</gene>
<evidence type="ECO:0000313" key="4">
    <source>
        <dbReference type="Proteomes" id="UP000886722"/>
    </source>
</evidence>
<reference evidence="3" key="2">
    <citation type="journal article" date="2021" name="PeerJ">
        <title>Extensive microbial diversity within the chicken gut microbiome revealed by metagenomics and culture.</title>
        <authorList>
            <person name="Gilroy R."/>
            <person name="Ravi A."/>
            <person name="Getino M."/>
            <person name="Pursley I."/>
            <person name="Horton D.L."/>
            <person name="Alikhan N.F."/>
            <person name="Baker D."/>
            <person name="Gharbi K."/>
            <person name="Hall N."/>
            <person name="Watson M."/>
            <person name="Adriaenssens E.M."/>
            <person name="Foster-Nyarko E."/>
            <person name="Jarju S."/>
            <person name="Secka A."/>
            <person name="Antonio M."/>
            <person name="Oren A."/>
            <person name="Chaudhuri R.R."/>
            <person name="La Ragione R."/>
            <person name="Hildebrand F."/>
            <person name="Pallen M.J."/>
        </authorList>
    </citation>
    <scope>NUCLEOTIDE SEQUENCE</scope>
    <source>
        <strain evidence="3">21143</strain>
    </source>
</reference>
<dbReference type="GO" id="GO:0004135">
    <property type="term" value="F:amylo-alpha-1,6-glucosidase activity"/>
    <property type="evidence" value="ECO:0007669"/>
    <property type="project" value="InterPro"/>
</dbReference>
<dbReference type="InterPro" id="IPR024742">
    <property type="entry name" value="Glycogen_debranch_N"/>
</dbReference>
<dbReference type="GO" id="GO:0004134">
    <property type="term" value="F:4-alpha-glucanotransferase activity"/>
    <property type="evidence" value="ECO:0007669"/>
    <property type="project" value="InterPro"/>
</dbReference>
<feature type="domain" description="Glycogen debranching enzyme C-terminal" evidence="1">
    <location>
        <begin position="281"/>
        <end position="638"/>
    </location>
</feature>
<dbReference type="InterPro" id="IPR032790">
    <property type="entry name" value="GDE_C"/>
</dbReference>
<dbReference type="InterPro" id="IPR012341">
    <property type="entry name" value="6hp_glycosidase-like_sf"/>
</dbReference>
<dbReference type="AlphaFoldDB" id="A0A9D1GE20"/>
<name>A0A9D1GE20_9BACT</name>
<evidence type="ECO:0000313" key="3">
    <source>
        <dbReference type="EMBL" id="HIT39273.1"/>
    </source>
</evidence>
<dbReference type="InterPro" id="IPR010401">
    <property type="entry name" value="AGL/Gdb1"/>
</dbReference>
<comment type="caution">
    <text evidence="3">The sequence shown here is derived from an EMBL/GenBank/DDBJ whole genome shotgun (WGS) entry which is preliminary data.</text>
</comment>
<dbReference type="Proteomes" id="UP000886722">
    <property type="component" value="Unassembled WGS sequence"/>
</dbReference>
<proteinExistence type="predicted"/>
<dbReference type="Pfam" id="PF06202">
    <property type="entry name" value="GDE_C"/>
    <property type="match status" value="1"/>
</dbReference>
<dbReference type="PANTHER" id="PTHR10569:SF2">
    <property type="entry name" value="GLYCOGEN DEBRANCHING ENZYME"/>
    <property type="match status" value="1"/>
</dbReference>
<dbReference type="SUPFAM" id="SSF48208">
    <property type="entry name" value="Six-hairpin glycosidases"/>
    <property type="match status" value="1"/>
</dbReference>
<evidence type="ECO:0000259" key="1">
    <source>
        <dbReference type="Pfam" id="PF06202"/>
    </source>
</evidence>
<accession>A0A9D1GE20</accession>
<dbReference type="Gene3D" id="1.50.10.10">
    <property type="match status" value="1"/>
</dbReference>
<dbReference type="GO" id="GO:0005980">
    <property type="term" value="P:glycogen catabolic process"/>
    <property type="evidence" value="ECO:0007669"/>
    <property type="project" value="InterPro"/>
</dbReference>
<protein>
    <submittedName>
        <fullName evidence="3">Glycogen debranching enzyme family protein</fullName>
    </submittedName>
</protein>
<evidence type="ECO:0000259" key="2">
    <source>
        <dbReference type="Pfam" id="PF12439"/>
    </source>
</evidence>
<dbReference type="Pfam" id="PF12439">
    <property type="entry name" value="GDE_N"/>
    <property type="match status" value="1"/>
</dbReference>
<dbReference type="EMBL" id="DVKT01000034">
    <property type="protein sequence ID" value="HIT39273.1"/>
    <property type="molecule type" value="Genomic_DNA"/>
</dbReference>
<organism evidence="3 4">
    <name type="scientific">Candidatus Caccoplasma intestinavium</name>
    <dbReference type="NCBI Taxonomy" id="2840716"/>
    <lineage>
        <taxon>Bacteria</taxon>
        <taxon>Pseudomonadati</taxon>
        <taxon>Bacteroidota</taxon>
        <taxon>Bacteroidia</taxon>
        <taxon>Bacteroidales</taxon>
        <taxon>Bacteroidaceae</taxon>
        <taxon>Bacteroidaceae incertae sedis</taxon>
        <taxon>Candidatus Caccoplasma</taxon>
    </lineage>
</organism>
<reference evidence="3" key="1">
    <citation type="submission" date="2020-10" db="EMBL/GenBank/DDBJ databases">
        <authorList>
            <person name="Gilroy R."/>
        </authorList>
    </citation>
    <scope>NUCLEOTIDE SEQUENCE</scope>
    <source>
        <strain evidence="3">21143</strain>
    </source>
</reference>
<feature type="domain" description="Glycogen debranching enzyme bacterial and archaeal type N-terminal" evidence="2">
    <location>
        <begin position="20"/>
        <end position="240"/>
    </location>
</feature>